<comment type="similarity">
    <text evidence="1">Belongs to the 'phage' integrase family.</text>
</comment>
<dbReference type="InterPro" id="IPR013762">
    <property type="entry name" value="Integrase-like_cat_sf"/>
</dbReference>
<dbReference type="EMBL" id="PYOI01000016">
    <property type="protein sequence ID" value="PSV81424.1"/>
    <property type="molecule type" value="Genomic_DNA"/>
</dbReference>
<evidence type="ECO:0000256" key="3">
    <source>
        <dbReference type="ARBA" id="ARBA00023125"/>
    </source>
</evidence>
<dbReference type="InterPro" id="IPR011010">
    <property type="entry name" value="DNA_brk_join_enz"/>
</dbReference>
<organism evidence="9 10">
    <name type="scientific">Photobacterium leiognathi</name>
    <dbReference type="NCBI Taxonomy" id="553611"/>
    <lineage>
        <taxon>Bacteria</taxon>
        <taxon>Pseudomonadati</taxon>
        <taxon>Pseudomonadota</taxon>
        <taxon>Gammaproteobacteria</taxon>
        <taxon>Vibrionales</taxon>
        <taxon>Vibrionaceae</taxon>
        <taxon>Photobacterium</taxon>
    </lineage>
</organism>
<evidence type="ECO:0000256" key="2">
    <source>
        <dbReference type="ARBA" id="ARBA00022908"/>
    </source>
</evidence>
<dbReference type="RefSeq" id="WP_045063907.1">
    <property type="nucleotide sequence ID" value="NZ_CP131601.1"/>
</dbReference>
<evidence type="ECO:0000259" key="7">
    <source>
        <dbReference type="PROSITE" id="PS51898"/>
    </source>
</evidence>
<feature type="domain" description="Core-binding (CB)" evidence="8">
    <location>
        <begin position="115"/>
        <end position="196"/>
    </location>
</feature>
<gene>
    <name evidence="9" type="ORF">CTM94_11750</name>
</gene>
<evidence type="ECO:0000313" key="9">
    <source>
        <dbReference type="EMBL" id="PSV81424.1"/>
    </source>
</evidence>
<dbReference type="Pfam" id="PF00589">
    <property type="entry name" value="Phage_integrase"/>
    <property type="match status" value="1"/>
</dbReference>
<dbReference type="Gene3D" id="1.10.443.10">
    <property type="entry name" value="Intergrase catalytic core"/>
    <property type="match status" value="1"/>
</dbReference>
<dbReference type="Pfam" id="PF13356">
    <property type="entry name" value="Arm-DNA-bind_3"/>
    <property type="match status" value="1"/>
</dbReference>
<dbReference type="InterPro" id="IPR025166">
    <property type="entry name" value="Integrase_DNA_bind_dom"/>
</dbReference>
<protein>
    <submittedName>
        <fullName evidence="9">Site-specific integrase</fullName>
    </submittedName>
</protein>
<keyword evidence="2" id="KW-0229">DNA integration</keyword>
<dbReference type="InterPro" id="IPR002104">
    <property type="entry name" value="Integrase_catalytic"/>
</dbReference>
<evidence type="ECO:0000256" key="5">
    <source>
        <dbReference type="PROSITE-ProRule" id="PRU01248"/>
    </source>
</evidence>
<dbReference type="PANTHER" id="PTHR30629:SF2">
    <property type="entry name" value="PROPHAGE INTEGRASE INTS-RELATED"/>
    <property type="match status" value="1"/>
</dbReference>
<dbReference type="PANTHER" id="PTHR30629">
    <property type="entry name" value="PROPHAGE INTEGRASE"/>
    <property type="match status" value="1"/>
</dbReference>
<dbReference type="Gene3D" id="1.10.150.130">
    <property type="match status" value="1"/>
</dbReference>
<keyword evidence="10" id="KW-1185">Reference proteome</keyword>
<dbReference type="CDD" id="cd00801">
    <property type="entry name" value="INT_P4_C"/>
    <property type="match status" value="1"/>
</dbReference>
<keyword evidence="3 5" id="KW-0238">DNA-binding</keyword>
<evidence type="ECO:0000256" key="1">
    <source>
        <dbReference type="ARBA" id="ARBA00008857"/>
    </source>
</evidence>
<name>A0ABX5GEU7_PHOLE</name>
<sequence>MLTATKIKGFKTNKSFDYLWDKTNQRGCGRLGVRCYSSGSKVFVFRFFVNGQRYFIQLGAFPQMALDTARTLAQSYGGMLKEGLNPKEELEKEREAKEQAEKEVERLKNLENKLGSLEQLVDSYTKQMVLDGKRTSERVKKAIQTDVYPVIPPATKAKDITPHDIKLVLAKMIQRGASSQSNKVRSYLHAAFNHALKHDNDPANMCIETLFNVTFNPVTPVPKQSHADRVGEHWLKWDELRLLLSSESAQYFDEDIHILIKLCVYLGGQRPYEVMATRWNCVDFDNASFEIASDVSKNYKANLIPLTDTAYSLLRRLKEISGDSVYLFPRDSASGHLDPNYLSRKIRKFCMDTEFNKFVPRDLRRTVKTLAGELGISKEIRDRIQNHSMNDVSSKHYDRYDYFKEKRVALERWEAKLNENEVSNVISLFG</sequence>
<evidence type="ECO:0000256" key="4">
    <source>
        <dbReference type="ARBA" id="ARBA00023172"/>
    </source>
</evidence>
<dbReference type="PROSITE" id="PS51900">
    <property type="entry name" value="CB"/>
    <property type="match status" value="1"/>
</dbReference>
<evidence type="ECO:0000259" key="8">
    <source>
        <dbReference type="PROSITE" id="PS51900"/>
    </source>
</evidence>
<dbReference type="InterPro" id="IPR038488">
    <property type="entry name" value="Integrase_DNA-bd_sf"/>
</dbReference>
<dbReference type="InterPro" id="IPR044068">
    <property type="entry name" value="CB"/>
</dbReference>
<dbReference type="Gene3D" id="3.30.160.390">
    <property type="entry name" value="Integrase, DNA-binding domain"/>
    <property type="match status" value="1"/>
</dbReference>
<feature type="coiled-coil region" evidence="6">
    <location>
        <begin position="87"/>
        <end position="127"/>
    </location>
</feature>
<keyword evidence="6" id="KW-0175">Coiled coil</keyword>
<dbReference type="InterPro" id="IPR050808">
    <property type="entry name" value="Phage_Integrase"/>
</dbReference>
<dbReference type="InterPro" id="IPR010998">
    <property type="entry name" value="Integrase_recombinase_N"/>
</dbReference>
<accession>A0ABX5GEU7</accession>
<proteinExistence type="inferred from homology"/>
<reference evidence="9 10" key="1">
    <citation type="submission" date="2018-01" db="EMBL/GenBank/DDBJ databases">
        <title>Whole genome sequencing of Histamine producing bacteria.</title>
        <authorList>
            <person name="Butler K."/>
        </authorList>
    </citation>
    <scope>NUCLEOTIDE SEQUENCE [LARGE SCALE GENOMIC DNA]</scope>
    <source>
        <strain evidence="9 10">ATCC 25521</strain>
    </source>
</reference>
<keyword evidence="4" id="KW-0233">DNA recombination</keyword>
<comment type="caution">
    <text evidence="9">The sequence shown here is derived from an EMBL/GenBank/DDBJ whole genome shotgun (WGS) entry which is preliminary data.</text>
</comment>
<evidence type="ECO:0000256" key="6">
    <source>
        <dbReference type="SAM" id="Coils"/>
    </source>
</evidence>
<feature type="domain" description="Tyr recombinase" evidence="7">
    <location>
        <begin position="230"/>
        <end position="411"/>
    </location>
</feature>
<dbReference type="PROSITE" id="PS51898">
    <property type="entry name" value="TYR_RECOMBINASE"/>
    <property type="match status" value="1"/>
</dbReference>
<dbReference type="SUPFAM" id="SSF56349">
    <property type="entry name" value="DNA breaking-rejoining enzymes"/>
    <property type="match status" value="1"/>
</dbReference>
<evidence type="ECO:0000313" key="10">
    <source>
        <dbReference type="Proteomes" id="UP000241566"/>
    </source>
</evidence>
<dbReference type="Proteomes" id="UP000241566">
    <property type="component" value="Unassembled WGS sequence"/>
</dbReference>